<dbReference type="PANTHER" id="PTHR43656">
    <property type="entry name" value="BINDING OXIDOREDUCTASE, PUTATIVE (AFU_ORTHOLOGUE AFUA_2G08260)-RELATED"/>
    <property type="match status" value="1"/>
</dbReference>
<dbReference type="Proteomes" id="UP000001600">
    <property type="component" value="Chromosome 2"/>
</dbReference>
<reference evidence="4 5" key="1">
    <citation type="journal article" date="2009" name="J. Bacteriol.">
        <title>Genome sequences of three Agrobacterium biovars help elucidate the evolution of multichromosome genomes in bacteria.</title>
        <authorList>
            <person name="Slater S.C."/>
            <person name="Goldman B.S."/>
            <person name="Goodner B."/>
            <person name="Setubal J.C."/>
            <person name="Farrand S.K."/>
            <person name="Nester E.W."/>
            <person name="Burr T.J."/>
            <person name="Banta L."/>
            <person name="Dickerman A.W."/>
            <person name="Paulsen I."/>
            <person name="Otten L."/>
            <person name="Suen G."/>
            <person name="Welch R."/>
            <person name="Almeida N.F."/>
            <person name="Arnold F."/>
            <person name="Burton O.T."/>
            <person name="Du Z."/>
            <person name="Ewing A."/>
            <person name="Godsy E."/>
            <person name="Heisel S."/>
            <person name="Houmiel K.L."/>
            <person name="Jhaveri J."/>
            <person name="Lu J."/>
            <person name="Miller N.M."/>
            <person name="Norton S."/>
            <person name="Chen Q."/>
            <person name="Phoolcharoen W."/>
            <person name="Ohlin V."/>
            <person name="Ondrusek D."/>
            <person name="Pride N."/>
            <person name="Stricklin S.L."/>
            <person name="Sun J."/>
            <person name="Wheeler C."/>
            <person name="Wilson L."/>
            <person name="Zhu H."/>
            <person name="Wood D.W."/>
        </authorList>
    </citation>
    <scope>NUCLEOTIDE SEQUENCE [LARGE SCALE GENOMIC DNA]</scope>
    <source>
        <strain evidence="5">K84 / ATCC BAA-868</strain>
    </source>
</reference>
<dbReference type="Pfam" id="PF00724">
    <property type="entry name" value="Oxidored_FMN"/>
    <property type="match status" value="1"/>
</dbReference>
<accession>B9JML9</accession>
<dbReference type="STRING" id="311403.Arad_7258"/>
<dbReference type="GO" id="GO:0010181">
    <property type="term" value="F:FMN binding"/>
    <property type="evidence" value="ECO:0007669"/>
    <property type="project" value="InterPro"/>
</dbReference>
<name>B9JML9_RHIR8</name>
<dbReference type="CDD" id="cd02803">
    <property type="entry name" value="OYE_like_FMN_family"/>
    <property type="match status" value="1"/>
</dbReference>
<proteinExistence type="predicted"/>
<gene>
    <name evidence="4" type="primary">stcD</name>
    <name evidence="4" type="ordered locus">Arad_7258</name>
</gene>
<dbReference type="InterPro" id="IPR013785">
    <property type="entry name" value="Aldolase_TIM"/>
</dbReference>
<dbReference type="HOGENOM" id="CLU_012153_6_2_5"/>
<evidence type="ECO:0000256" key="2">
    <source>
        <dbReference type="ARBA" id="ARBA00023002"/>
    </source>
</evidence>
<evidence type="ECO:0000313" key="5">
    <source>
        <dbReference type="Proteomes" id="UP000001600"/>
    </source>
</evidence>
<dbReference type="PANTHER" id="PTHR43656:SF2">
    <property type="entry name" value="BINDING OXIDOREDUCTASE, PUTATIVE (AFU_ORTHOLOGUE AFUA_2G08260)-RELATED"/>
    <property type="match status" value="1"/>
</dbReference>
<dbReference type="SUPFAM" id="SSF51395">
    <property type="entry name" value="FMN-linked oxidoreductases"/>
    <property type="match status" value="1"/>
</dbReference>
<dbReference type="AlphaFoldDB" id="B9JML9"/>
<organism evidence="4 5">
    <name type="scientific">Rhizobium rhizogenes (strain K84 / ATCC BAA-868)</name>
    <name type="common">Agrobacterium radiobacter</name>
    <dbReference type="NCBI Taxonomy" id="311403"/>
    <lineage>
        <taxon>Bacteria</taxon>
        <taxon>Pseudomonadati</taxon>
        <taxon>Pseudomonadota</taxon>
        <taxon>Alphaproteobacteria</taxon>
        <taxon>Hyphomicrobiales</taxon>
        <taxon>Rhizobiaceae</taxon>
        <taxon>Rhizobium/Agrobacterium group</taxon>
        <taxon>Rhizobium</taxon>
    </lineage>
</organism>
<dbReference type="InterPro" id="IPR001155">
    <property type="entry name" value="OxRdtase_FMN_N"/>
</dbReference>
<feature type="domain" description="NADH:flavin oxidoreductase/NADH oxidase N-terminal" evidence="3">
    <location>
        <begin position="9"/>
        <end position="342"/>
    </location>
</feature>
<sequence>MTVSIDRMMSPLNIGGKTMRNRIVHAPMSVGYADSAGIPLQTMVEHYGRRAQGGVGMVITENVAISTAGRQMPHQPMLSDRRRVPAFAAVAAEIKRHGALAVMQIVHAGRYAGPWDVYESARRLAPSAVSFPLLPGRVVTPDEITAGEIKQCIDEFVETALSAEQAGFDGVELHAAQGFLISSFLSPRLNRRTDQWGGSFENRIRLLMEVLRRVRAVVAPSFIVGVHLISDELAPGGWAVSEAIRLSPLLEDAGADFIMPVVSTFETLKAPENAGLMNTPFFQHSATAAIKKAVGIPVFTNGRIDTPEAIDTVLAAGEADAVGLARPLFADPDWVAKVIAGRVADIRVCGCPTSLCLRTQLTGSVCECWPDPAKQAGFLGYERSAA</sequence>
<dbReference type="Gene3D" id="3.20.20.70">
    <property type="entry name" value="Aldolase class I"/>
    <property type="match status" value="1"/>
</dbReference>
<dbReference type="EMBL" id="CP000629">
    <property type="protein sequence ID" value="ACM28800.1"/>
    <property type="molecule type" value="Genomic_DNA"/>
</dbReference>
<dbReference type="KEGG" id="ara:Arad_7258"/>
<evidence type="ECO:0000259" key="3">
    <source>
        <dbReference type="Pfam" id="PF00724"/>
    </source>
</evidence>
<protein>
    <submittedName>
        <fullName evidence="4">2,4-dienoyl-CoA reductase (NADPH) protein</fullName>
    </submittedName>
</protein>
<keyword evidence="1" id="KW-0285">Flavoprotein</keyword>
<dbReference type="RefSeq" id="WP_007689084.1">
    <property type="nucleotide sequence ID" value="NC_011983.1"/>
</dbReference>
<dbReference type="GO" id="GO:0016491">
    <property type="term" value="F:oxidoreductase activity"/>
    <property type="evidence" value="ECO:0007669"/>
    <property type="project" value="UniProtKB-KW"/>
</dbReference>
<evidence type="ECO:0000313" key="4">
    <source>
        <dbReference type="EMBL" id="ACM28800.1"/>
    </source>
</evidence>
<evidence type="ECO:0000256" key="1">
    <source>
        <dbReference type="ARBA" id="ARBA00022630"/>
    </source>
</evidence>
<keyword evidence="2" id="KW-0560">Oxidoreductase</keyword>
<dbReference type="eggNOG" id="COG1902">
    <property type="taxonomic scope" value="Bacteria"/>
</dbReference>
<dbReference type="InterPro" id="IPR051799">
    <property type="entry name" value="NADH_flavin_oxidoreductase"/>
</dbReference>